<comment type="caution">
    <text evidence="1">The sequence shown here is derived from an EMBL/GenBank/DDBJ whole genome shotgun (WGS) entry which is preliminary data.</text>
</comment>
<reference evidence="1 2" key="2">
    <citation type="journal article" date="2023" name="Plant Pathol.">
        <title>Dismantling and reorganizing Pseudomonas marginalis sensu#lato.</title>
        <authorList>
            <person name="Sawada H."/>
            <person name="Fujikawa T."/>
            <person name="Satou M."/>
        </authorList>
    </citation>
    <scope>NUCLEOTIDE SEQUENCE [LARGE SCALE GENOMIC DNA]</scope>
    <source>
        <strain evidence="1 2">MAFF 302046</strain>
    </source>
</reference>
<keyword evidence="2" id="KW-1185">Reference proteome</keyword>
<dbReference type="EMBL" id="JALQCX010000033">
    <property type="protein sequence ID" value="MCK9815891.1"/>
    <property type="molecule type" value="Genomic_DNA"/>
</dbReference>
<reference evidence="1 2" key="1">
    <citation type="journal article" date="2022" name="Int. J. Syst. Evol. Microbiol.">
        <title>Pseudomonas aegrilactucae sp. nov. and Pseudomonas morbosilactucae sp. nov., pathogens causing bacterial rot of lettuce in Japan.</title>
        <authorList>
            <person name="Sawada H."/>
            <person name="Fujikawa T."/>
            <person name="Satou M."/>
        </authorList>
    </citation>
    <scope>NUCLEOTIDE SEQUENCE [LARGE SCALE GENOMIC DNA]</scope>
    <source>
        <strain evidence="1 2">MAFF 302046</strain>
    </source>
</reference>
<protein>
    <recommendedName>
        <fullName evidence="3">DNA-binding protein</fullName>
    </recommendedName>
</protein>
<dbReference type="RefSeq" id="WP_268262640.1">
    <property type="nucleotide sequence ID" value="NZ_JALQCX010000033.1"/>
</dbReference>
<name>A0ABT0JJ03_9PSED</name>
<accession>A0ABT0JJ03</accession>
<sequence>MDYALWSKKMIAELVNKGMDETPVRKAFDEGEAEIRVEYEKKDLNAAGAVFVKQFEKYDLDLELAWERGQGRLDSELATAYNIPKNEARRRFTVGSMKKTQILGWFRGEEVDLNASLNF</sequence>
<organism evidence="1 2">
    <name type="scientific">Pseudomonas morbosilactucae</name>
    <dbReference type="NCBI Taxonomy" id="2938197"/>
    <lineage>
        <taxon>Bacteria</taxon>
        <taxon>Pseudomonadati</taxon>
        <taxon>Pseudomonadota</taxon>
        <taxon>Gammaproteobacteria</taxon>
        <taxon>Pseudomonadales</taxon>
        <taxon>Pseudomonadaceae</taxon>
        <taxon>Pseudomonas</taxon>
    </lineage>
</organism>
<evidence type="ECO:0000313" key="2">
    <source>
        <dbReference type="Proteomes" id="UP001155163"/>
    </source>
</evidence>
<proteinExistence type="predicted"/>
<evidence type="ECO:0000313" key="1">
    <source>
        <dbReference type="EMBL" id="MCK9815891.1"/>
    </source>
</evidence>
<gene>
    <name evidence="1" type="ORF">M1B35_17595</name>
</gene>
<evidence type="ECO:0008006" key="3">
    <source>
        <dbReference type="Google" id="ProtNLM"/>
    </source>
</evidence>
<dbReference type="Proteomes" id="UP001155163">
    <property type="component" value="Unassembled WGS sequence"/>
</dbReference>